<dbReference type="Gene3D" id="1.10.10.10">
    <property type="entry name" value="Winged helix-like DNA-binding domain superfamily/Winged helix DNA-binding domain"/>
    <property type="match status" value="1"/>
</dbReference>
<dbReference type="InterPro" id="IPR028978">
    <property type="entry name" value="Chorismate_lyase_/UTRA_dom_sf"/>
</dbReference>
<dbReference type="SUPFAM" id="SSF64288">
    <property type="entry name" value="Chorismate lyase-like"/>
    <property type="match status" value="1"/>
</dbReference>
<dbReference type="CDD" id="cd07377">
    <property type="entry name" value="WHTH_GntR"/>
    <property type="match status" value="1"/>
</dbReference>
<dbReference type="InterPro" id="IPR036390">
    <property type="entry name" value="WH_DNA-bd_sf"/>
</dbReference>
<dbReference type="SMART" id="SM00866">
    <property type="entry name" value="UTRA"/>
    <property type="match status" value="1"/>
</dbReference>
<feature type="domain" description="HTH gntR-type" evidence="4">
    <location>
        <begin position="5"/>
        <end position="75"/>
    </location>
</feature>
<comment type="caution">
    <text evidence="5">The sequence shown here is derived from an EMBL/GenBank/DDBJ whole genome shotgun (WGS) entry which is preliminary data.</text>
</comment>
<reference evidence="5 6" key="2">
    <citation type="submission" date="2023-10" db="EMBL/GenBank/DDBJ databases">
        <authorList>
            <person name="Han X.F."/>
        </authorList>
    </citation>
    <scope>NUCLEOTIDE SEQUENCE [LARGE SCALE GENOMIC DNA]</scope>
    <source>
        <strain evidence="5 6">KCTC 39840</strain>
    </source>
</reference>
<name>A0ABU4HTC4_9ACTN</name>
<dbReference type="InterPro" id="IPR036388">
    <property type="entry name" value="WH-like_DNA-bd_sf"/>
</dbReference>
<evidence type="ECO:0000313" key="6">
    <source>
        <dbReference type="Proteomes" id="UP001284601"/>
    </source>
</evidence>
<proteinExistence type="predicted"/>
<dbReference type="PRINTS" id="PR00035">
    <property type="entry name" value="HTHGNTR"/>
</dbReference>
<dbReference type="PROSITE" id="PS50949">
    <property type="entry name" value="HTH_GNTR"/>
    <property type="match status" value="1"/>
</dbReference>
<reference evidence="6" key="1">
    <citation type="submission" date="2023-07" db="EMBL/GenBank/DDBJ databases">
        <title>Conexibacter stalactiti sp. nov., isolated from stalactites in a lava cave and emended description of the genus Conexibacter.</title>
        <authorList>
            <person name="Lee S.D."/>
        </authorList>
    </citation>
    <scope>NUCLEOTIDE SEQUENCE [LARGE SCALE GENOMIC DNA]</scope>
    <source>
        <strain evidence="6">KCTC 39840</strain>
    </source>
</reference>
<dbReference type="RefSeq" id="WP_318598098.1">
    <property type="nucleotide sequence ID" value="NZ_JAWSTH010000039.1"/>
</dbReference>
<dbReference type="PANTHER" id="PTHR44846">
    <property type="entry name" value="MANNOSYL-D-GLYCERATE TRANSPORT/METABOLISM SYSTEM REPRESSOR MNGR-RELATED"/>
    <property type="match status" value="1"/>
</dbReference>
<keyword evidence="2" id="KW-0238">DNA-binding</keyword>
<dbReference type="Pfam" id="PF00392">
    <property type="entry name" value="GntR"/>
    <property type="match status" value="1"/>
</dbReference>
<protein>
    <submittedName>
        <fullName evidence="5">GntR family transcriptional regulator</fullName>
    </submittedName>
</protein>
<dbReference type="Proteomes" id="UP001284601">
    <property type="component" value="Unassembled WGS sequence"/>
</dbReference>
<dbReference type="EMBL" id="JAWSTH010000039">
    <property type="protein sequence ID" value="MDW5595760.1"/>
    <property type="molecule type" value="Genomic_DNA"/>
</dbReference>
<dbReference type="Pfam" id="PF07702">
    <property type="entry name" value="UTRA"/>
    <property type="match status" value="1"/>
</dbReference>
<evidence type="ECO:0000259" key="4">
    <source>
        <dbReference type="PROSITE" id="PS50949"/>
    </source>
</evidence>
<dbReference type="PANTHER" id="PTHR44846:SF1">
    <property type="entry name" value="MANNOSYL-D-GLYCERATE TRANSPORT_METABOLISM SYSTEM REPRESSOR MNGR-RELATED"/>
    <property type="match status" value="1"/>
</dbReference>
<keyword evidence="6" id="KW-1185">Reference proteome</keyword>
<organism evidence="5 6">
    <name type="scientific">Conexibacter stalactiti</name>
    <dbReference type="NCBI Taxonomy" id="1940611"/>
    <lineage>
        <taxon>Bacteria</taxon>
        <taxon>Bacillati</taxon>
        <taxon>Actinomycetota</taxon>
        <taxon>Thermoleophilia</taxon>
        <taxon>Solirubrobacterales</taxon>
        <taxon>Conexibacteraceae</taxon>
        <taxon>Conexibacter</taxon>
    </lineage>
</organism>
<evidence type="ECO:0000256" key="3">
    <source>
        <dbReference type="ARBA" id="ARBA00023163"/>
    </source>
</evidence>
<evidence type="ECO:0000313" key="5">
    <source>
        <dbReference type="EMBL" id="MDW5595760.1"/>
    </source>
</evidence>
<gene>
    <name evidence="5" type="ORF">R7226_15525</name>
</gene>
<evidence type="ECO:0000256" key="1">
    <source>
        <dbReference type="ARBA" id="ARBA00023015"/>
    </source>
</evidence>
<dbReference type="InterPro" id="IPR000524">
    <property type="entry name" value="Tscrpt_reg_HTH_GntR"/>
</dbReference>
<sequence length="246" mass="27003">MSIETRDRRSVVVQLRDALRELIESMEPGERLPSENELVARFGVARGTIRESLKLIEQDGLVDVQHGRGRFVSAVADLGVNRPITNFEGVTEMLKALGFAPRTRLLLAERVGADEDEAAALGIAPGDEVVRLARLRTNKRQPLVLSINAFRAELLGEETVAQQDFSGSLHVWLSARGAEPISSAARFQAVPLPGDYAEVVGEPAASGAWLLTSERCFDASGNVVLFSRDYHRGDVFSFHVVRRRAD</sequence>
<dbReference type="SUPFAM" id="SSF46785">
    <property type="entry name" value="Winged helix' DNA-binding domain"/>
    <property type="match status" value="1"/>
</dbReference>
<accession>A0ABU4HTC4</accession>
<keyword evidence="3" id="KW-0804">Transcription</keyword>
<dbReference type="Gene3D" id="3.40.1410.10">
    <property type="entry name" value="Chorismate lyase-like"/>
    <property type="match status" value="1"/>
</dbReference>
<dbReference type="SMART" id="SM00345">
    <property type="entry name" value="HTH_GNTR"/>
    <property type="match status" value="1"/>
</dbReference>
<dbReference type="InterPro" id="IPR050679">
    <property type="entry name" value="Bact_HTH_transcr_reg"/>
</dbReference>
<keyword evidence="1" id="KW-0805">Transcription regulation</keyword>
<evidence type="ECO:0000256" key="2">
    <source>
        <dbReference type="ARBA" id="ARBA00023125"/>
    </source>
</evidence>
<dbReference type="InterPro" id="IPR011663">
    <property type="entry name" value="UTRA"/>
</dbReference>